<name>X6MYD2_RETFI</name>
<dbReference type="EMBL" id="ASPP01014613">
    <property type="protein sequence ID" value="ETO18643.1"/>
    <property type="molecule type" value="Genomic_DNA"/>
</dbReference>
<dbReference type="Proteomes" id="UP000023152">
    <property type="component" value="Unassembled WGS sequence"/>
</dbReference>
<evidence type="ECO:0000256" key="2">
    <source>
        <dbReference type="SAM" id="SignalP"/>
    </source>
</evidence>
<evidence type="ECO:0000313" key="4">
    <source>
        <dbReference type="Proteomes" id="UP000023152"/>
    </source>
</evidence>
<feature type="signal peptide" evidence="2">
    <location>
        <begin position="1"/>
        <end position="18"/>
    </location>
</feature>
<sequence>MHLFILLIYLWIDMNVLAKTNVQAWAKLAAEELRVQEHLEESQVEQVRWTFLVIEAFPNMRNQLMDNPKLVLSKDFQQKIQRFTSPPSSVEMEIRVRNALHKKQGNPEISLHPQTTLMGEKRDSLPALPRIGSSGVVIAADEQPKAYRPSKQEKKLIDLMSNNNSIHAVHVKKNKESDKNEQEDSEKFCRLETETEGDK</sequence>
<proteinExistence type="predicted"/>
<keyword evidence="2" id="KW-0732">Signal</keyword>
<evidence type="ECO:0000256" key="1">
    <source>
        <dbReference type="SAM" id="MobiDB-lite"/>
    </source>
</evidence>
<evidence type="ECO:0000313" key="3">
    <source>
        <dbReference type="EMBL" id="ETO18643.1"/>
    </source>
</evidence>
<feature type="non-terminal residue" evidence="3">
    <location>
        <position position="199"/>
    </location>
</feature>
<feature type="compositionally biased region" description="Basic and acidic residues" evidence="1">
    <location>
        <begin position="174"/>
        <end position="199"/>
    </location>
</feature>
<feature type="region of interest" description="Disordered" evidence="1">
    <location>
        <begin position="168"/>
        <end position="199"/>
    </location>
</feature>
<keyword evidence="4" id="KW-1185">Reference proteome</keyword>
<organism evidence="3 4">
    <name type="scientific">Reticulomyxa filosa</name>
    <dbReference type="NCBI Taxonomy" id="46433"/>
    <lineage>
        <taxon>Eukaryota</taxon>
        <taxon>Sar</taxon>
        <taxon>Rhizaria</taxon>
        <taxon>Retaria</taxon>
        <taxon>Foraminifera</taxon>
        <taxon>Monothalamids</taxon>
        <taxon>Reticulomyxidae</taxon>
        <taxon>Reticulomyxa</taxon>
    </lineage>
</organism>
<accession>X6MYD2</accession>
<gene>
    <name evidence="3" type="ORF">RFI_18619</name>
</gene>
<dbReference type="AlphaFoldDB" id="X6MYD2"/>
<feature type="chain" id="PRO_5004975470" evidence="2">
    <location>
        <begin position="19"/>
        <end position="199"/>
    </location>
</feature>
<protein>
    <submittedName>
        <fullName evidence="3">Uncharacterized protein</fullName>
    </submittedName>
</protein>
<reference evidence="3 4" key="1">
    <citation type="journal article" date="2013" name="Curr. Biol.">
        <title>The Genome of the Foraminiferan Reticulomyxa filosa.</title>
        <authorList>
            <person name="Glockner G."/>
            <person name="Hulsmann N."/>
            <person name="Schleicher M."/>
            <person name="Noegel A.A."/>
            <person name="Eichinger L."/>
            <person name="Gallinger C."/>
            <person name="Pawlowski J."/>
            <person name="Sierra R."/>
            <person name="Euteneuer U."/>
            <person name="Pillet L."/>
            <person name="Moustafa A."/>
            <person name="Platzer M."/>
            <person name="Groth M."/>
            <person name="Szafranski K."/>
            <person name="Schliwa M."/>
        </authorList>
    </citation>
    <scope>NUCLEOTIDE SEQUENCE [LARGE SCALE GENOMIC DNA]</scope>
</reference>
<comment type="caution">
    <text evidence="3">The sequence shown here is derived from an EMBL/GenBank/DDBJ whole genome shotgun (WGS) entry which is preliminary data.</text>
</comment>